<dbReference type="Proteomes" id="UP001257914">
    <property type="component" value="Unassembled WGS sequence"/>
</dbReference>
<accession>A0ABU3R1H2</accession>
<dbReference type="RefSeq" id="WP_315947149.1">
    <property type="nucleotide sequence ID" value="NZ_JAWCUA010000007.1"/>
</dbReference>
<evidence type="ECO:0000313" key="1">
    <source>
        <dbReference type="EMBL" id="MDU0113535.1"/>
    </source>
</evidence>
<gene>
    <name evidence="1" type="ORF">RT723_11105</name>
</gene>
<comment type="caution">
    <text evidence="1">The sequence shown here is derived from an EMBL/GenBank/DDBJ whole genome shotgun (WGS) entry which is preliminary data.</text>
</comment>
<evidence type="ECO:0000313" key="2">
    <source>
        <dbReference type="Proteomes" id="UP001257914"/>
    </source>
</evidence>
<protein>
    <submittedName>
        <fullName evidence="1">Uncharacterized protein</fullName>
    </submittedName>
</protein>
<organism evidence="1 2">
    <name type="scientific">Psychrosphaera aquimarina</name>
    <dbReference type="NCBI Taxonomy" id="2044854"/>
    <lineage>
        <taxon>Bacteria</taxon>
        <taxon>Pseudomonadati</taxon>
        <taxon>Pseudomonadota</taxon>
        <taxon>Gammaproteobacteria</taxon>
        <taxon>Alteromonadales</taxon>
        <taxon>Pseudoalteromonadaceae</taxon>
        <taxon>Psychrosphaera</taxon>
    </lineage>
</organism>
<proteinExistence type="predicted"/>
<dbReference type="EMBL" id="JAWCUA010000007">
    <property type="protein sequence ID" value="MDU0113535.1"/>
    <property type="molecule type" value="Genomic_DNA"/>
</dbReference>
<sequence>MSISSIVNMESLAGMTINERLFALNKMDSFDQAITAGDKERAIQILESCDLSKKAATSTVTDIFRSPQKYGYSIK</sequence>
<reference evidence="1 2" key="1">
    <citation type="submission" date="2023-10" db="EMBL/GenBank/DDBJ databases">
        <title>Psychrosphaera aquimaarina strain SW33 isolated from seawater.</title>
        <authorList>
            <person name="Bayburt H."/>
            <person name="Kim J.M."/>
            <person name="Choi B.J."/>
            <person name="Jeon C.O."/>
        </authorList>
    </citation>
    <scope>NUCLEOTIDE SEQUENCE [LARGE SCALE GENOMIC DNA]</scope>
    <source>
        <strain evidence="1 2">KCTC 52743</strain>
    </source>
</reference>
<keyword evidence="2" id="KW-1185">Reference proteome</keyword>
<name>A0ABU3R1H2_9GAMM</name>